<dbReference type="Gene3D" id="3.60.15.10">
    <property type="entry name" value="Ribonuclease Z/Hydroxyacylglutathione hydrolase-like"/>
    <property type="match status" value="1"/>
</dbReference>
<dbReference type="Pfam" id="PF12706">
    <property type="entry name" value="Lactamase_B_2"/>
    <property type="match status" value="1"/>
</dbReference>
<name>A0A364VCX2_9CORY</name>
<evidence type="ECO:0000313" key="2">
    <source>
        <dbReference type="EMBL" id="RAV34512.1"/>
    </source>
</evidence>
<organism evidence="2 3">
    <name type="scientific">Corynebacterium heidelbergense</name>
    <dbReference type="NCBI Taxonomy" id="2055947"/>
    <lineage>
        <taxon>Bacteria</taxon>
        <taxon>Bacillati</taxon>
        <taxon>Actinomycetota</taxon>
        <taxon>Actinomycetes</taxon>
        <taxon>Mycobacteriales</taxon>
        <taxon>Corynebacteriaceae</taxon>
        <taxon>Corynebacterium</taxon>
    </lineage>
</organism>
<dbReference type="AlphaFoldDB" id="A0A364VCX2"/>
<feature type="domain" description="Metallo-beta-lactamase" evidence="1">
    <location>
        <begin position="40"/>
        <end position="241"/>
    </location>
</feature>
<protein>
    <recommendedName>
        <fullName evidence="1">Metallo-beta-lactamase domain-containing protein</fullName>
    </recommendedName>
</protein>
<evidence type="ECO:0000259" key="1">
    <source>
        <dbReference type="Pfam" id="PF12706"/>
    </source>
</evidence>
<dbReference type="EMBL" id="PHQP01000013">
    <property type="protein sequence ID" value="RAV34512.1"/>
    <property type="molecule type" value="Genomic_DNA"/>
</dbReference>
<accession>A0A364VCX2</accession>
<dbReference type="Proteomes" id="UP000251047">
    <property type="component" value="Unassembled WGS sequence"/>
</dbReference>
<gene>
    <name evidence="2" type="ORF">CWC39_02885</name>
</gene>
<sequence>MELLVVGCSGSLAGVDSPASGYVLRENPREAGGGNSQPLLLDIGPGVLGALQSYPEVQISDCHLVLSHLHADHCLDFPSLLVWRRFHPTDSAQERHKLLAPSITVRQLGTAGADHPDAPDDFSDTFEVLVHDAGPSSFFDATTYPSTSIGTFDVYSAPAVHATEAYITRIHGADGSSLVYSGDTALTPRLAQIAQGADVLLCEATWGETSEGKPDGMHISGEDAGLAAAQAGVKHLVLTHIPPWGDGEGALRGARRYFDGELTLARPGMRIEV</sequence>
<dbReference type="OrthoDB" id="9800940at2"/>
<evidence type="ECO:0000313" key="3">
    <source>
        <dbReference type="Proteomes" id="UP000251047"/>
    </source>
</evidence>
<dbReference type="GO" id="GO:0042781">
    <property type="term" value="F:3'-tRNA processing endoribonuclease activity"/>
    <property type="evidence" value="ECO:0007669"/>
    <property type="project" value="TreeGrafter"/>
</dbReference>
<proteinExistence type="predicted"/>
<dbReference type="PANTHER" id="PTHR46018:SF4">
    <property type="entry name" value="METALLO-HYDROLASE YHFI-RELATED"/>
    <property type="match status" value="1"/>
</dbReference>
<dbReference type="CDD" id="cd07716">
    <property type="entry name" value="RNaseZ_short-form-like_MBL-fold"/>
    <property type="match status" value="1"/>
</dbReference>
<dbReference type="InterPro" id="IPR001279">
    <property type="entry name" value="Metallo-B-lactamas"/>
</dbReference>
<dbReference type="RefSeq" id="WP_112769036.1">
    <property type="nucleotide sequence ID" value="NZ_CP063191.1"/>
</dbReference>
<dbReference type="PANTHER" id="PTHR46018">
    <property type="entry name" value="ZINC PHOSPHODIESTERASE ELAC PROTEIN 1"/>
    <property type="match status" value="1"/>
</dbReference>
<dbReference type="InterPro" id="IPR036866">
    <property type="entry name" value="RibonucZ/Hydroxyglut_hydro"/>
</dbReference>
<comment type="caution">
    <text evidence="2">The sequence shown here is derived from an EMBL/GenBank/DDBJ whole genome shotgun (WGS) entry which is preliminary data.</text>
</comment>
<dbReference type="SUPFAM" id="SSF56281">
    <property type="entry name" value="Metallo-hydrolase/oxidoreductase"/>
    <property type="match status" value="1"/>
</dbReference>
<reference evidence="2 3" key="1">
    <citation type="journal article" date="2018" name="Syst. Appl. Microbiol.">
        <title>Corynebacterium heidelbergense sp. nov., isolated from the preen glands of Egyptian geese (Alopochen aegyptiacus).</title>
        <authorList>
            <person name="Braun M.S."/>
            <person name="Wang E."/>
            <person name="Zimmermann S."/>
            <person name="Wink M."/>
        </authorList>
    </citation>
    <scope>NUCLEOTIDE SEQUENCE [LARGE SCALE GENOMIC DNA]</scope>
    <source>
        <strain evidence="2 3">DSM 104638</strain>
    </source>
</reference>